<dbReference type="GO" id="GO:0043005">
    <property type="term" value="C:neuron projection"/>
    <property type="evidence" value="ECO:0007669"/>
    <property type="project" value="TreeGrafter"/>
</dbReference>
<dbReference type="AlphaFoldDB" id="A0AAV6YLM3"/>
<dbReference type="Pfam" id="PF23743">
    <property type="entry name" value="Beta-prop_BBS7"/>
    <property type="match status" value="1"/>
</dbReference>
<comment type="caution">
    <text evidence="2">The sequence shown here is derived from an EMBL/GenBank/DDBJ whole genome shotgun (WGS) entry which is preliminary data.</text>
</comment>
<gene>
    <name evidence="2" type="ORF">GDO81_022823</name>
</gene>
<dbReference type="PANTHER" id="PTHR16074">
    <property type="entry name" value="BARDET-BIEDL SYNDROME 7 PROTEIN"/>
    <property type="match status" value="1"/>
</dbReference>
<feature type="non-terminal residue" evidence="2">
    <location>
        <position position="116"/>
    </location>
</feature>
<accession>A0AAV6YLM3</accession>
<dbReference type="GO" id="GO:0005930">
    <property type="term" value="C:axoneme"/>
    <property type="evidence" value="ECO:0007669"/>
    <property type="project" value="TreeGrafter"/>
</dbReference>
<dbReference type="GO" id="GO:0016020">
    <property type="term" value="C:membrane"/>
    <property type="evidence" value="ECO:0007669"/>
    <property type="project" value="TreeGrafter"/>
</dbReference>
<protein>
    <recommendedName>
        <fullName evidence="1">BBS7 beta-propeller domain-containing protein</fullName>
    </recommendedName>
</protein>
<evidence type="ECO:0000259" key="1">
    <source>
        <dbReference type="Pfam" id="PF23743"/>
    </source>
</evidence>
<dbReference type="PANTHER" id="PTHR16074:SF4">
    <property type="entry name" value="BARDET-BIEDL SYNDROME 7 PROTEIN"/>
    <property type="match status" value="1"/>
</dbReference>
<name>A0AAV6YLM3_ENGPU</name>
<dbReference type="EMBL" id="WNYA01021927">
    <property type="protein sequence ID" value="KAG8538344.1"/>
    <property type="molecule type" value="Genomic_DNA"/>
</dbReference>
<dbReference type="GO" id="GO:0008104">
    <property type="term" value="P:intracellular protein localization"/>
    <property type="evidence" value="ECO:0007669"/>
    <property type="project" value="TreeGrafter"/>
</dbReference>
<sequence length="116" mass="12488">MGINAIYFQGSDLLYDVEVPGPPSVLALNGGDGGESGEELLYGTSDGKIGLIHISRSSPVPKWEIFNEKKRGGILCIDNFDIMGDGVKDILIGRDDGTVEVYGFDSANDPVLRFDH</sequence>
<evidence type="ECO:0000313" key="2">
    <source>
        <dbReference type="EMBL" id="KAG8538344.1"/>
    </source>
</evidence>
<proteinExistence type="predicted"/>
<feature type="domain" description="BBS7 beta-propeller" evidence="1">
    <location>
        <begin position="8"/>
        <end position="116"/>
    </location>
</feature>
<evidence type="ECO:0000313" key="3">
    <source>
        <dbReference type="Proteomes" id="UP000824782"/>
    </source>
</evidence>
<dbReference type="InterPro" id="IPR056332">
    <property type="entry name" value="Beta-prop_BBS7"/>
</dbReference>
<keyword evidence="3" id="KW-1185">Reference proteome</keyword>
<dbReference type="GO" id="GO:0034464">
    <property type="term" value="C:BBSome"/>
    <property type="evidence" value="ECO:0007669"/>
    <property type="project" value="TreeGrafter"/>
</dbReference>
<reference evidence="2" key="1">
    <citation type="thesis" date="2020" institute="ProQuest LLC" country="789 East Eisenhower Parkway, Ann Arbor, MI, USA">
        <title>Comparative Genomics and Chromosome Evolution.</title>
        <authorList>
            <person name="Mudd A.B."/>
        </authorList>
    </citation>
    <scope>NUCLEOTIDE SEQUENCE</scope>
    <source>
        <strain evidence="2">237g6f4</strain>
        <tissue evidence="2">Blood</tissue>
    </source>
</reference>
<dbReference type="GO" id="GO:0060271">
    <property type="term" value="P:cilium assembly"/>
    <property type="evidence" value="ECO:0007669"/>
    <property type="project" value="TreeGrafter"/>
</dbReference>
<dbReference type="Proteomes" id="UP000824782">
    <property type="component" value="Unassembled WGS sequence"/>
</dbReference>
<dbReference type="GO" id="GO:0036064">
    <property type="term" value="C:ciliary basal body"/>
    <property type="evidence" value="ECO:0007669"/>
    <property type="project" value="TreeGrafter"/>
</dbReference>
<organism evidence="2 3">
    <name type="scientific">Engystomops pustulosus</name>
    <name type="common">Tungara frog</name>
    <name type="synonym">Physalaemus pustulosus</name>
    <dbReference type="NCBI Taxonomy" id="76066"/>
    <lineage>
        <taxon>Eukaryota</taxon>
        <taxon>Metazoa</taxon>
        <taxon>Chordata</taxon>
        <taxon>Craniata</taxon>
        <taxon>Vertebrata</taxon>
        <taxon>Euteleostomi</taxon>
        <taxon>Amphibia</taxon>
        <taxon>Batrachia</taxon>
        <taxon>Anura</taxon>
        <taxon>Neobatrachia</taxon>
        <taxon>Hyloidea</taxon>
        <taxon>Leptodactylidae</taxon>
        <taxon>Leiuperinae</taxon>
        <taxon>Engystomops</taxon>
    </lineage>
</organism>